<sequence>MSGNVAPAFAAEQHELHSKRRRASPGGSPLLEFGAGWGTAAKRRALDRGDMQPTTQPALHRPPATRKRKERGDHPLRWGAAREEARLRPPKRARVDATTKTKDDSDEGESGDDAIPRLTVIDLPLSLRAGAYLRAGQPWDRQGGEDRQKDESPSQGGALVLYRPGSHPWGDPATMDVE</sequence>
<evidence type="ECO:0000313" key="3">
    <source>
        <dbReference type="Proteomes" id="UP001140217"/>
    </source>
</evidence>
<keyword evidence="3" id="KW-1185">Reference proteome</keyword>
<evidence type="ECO:0000313" key="2">
    <source>
        <dbReference type="EMBL" id="KAJ2779805.1"/>
    </source>
</evidence>
<reference evidence="2" key="1">
    <citation type="submission" date="2022-07" db="EMBL/GenBank/DDBJ databases">
        <title>Phylogenomic reconstructions and comparative analyses of Kickxellomycotina fungi.</title>
        <authorList>
            <person name="Reynolds N.K."/>
            <person name="Stajich J.E."/>
            <person name="Barry K."/>
            <person name="Grigoriev I.V."/>
            <person name="Crous P."/>
            <person name="Smith M.E."/>
        </authorList>
    </citation>
    <scope>NUCLEOTIDE SEQUENCE</scope>
    <source>
        <strain evidence="2">NBRC 105414</strain>
    </source>
</reference>
<gene>
    <name evidence="2" type="ORF">H4R18_003800</name>
</gene>
<feature type="compositionally biased region" description="Basic and acidic residues" evidence="1">
    <location>
        <begin position="142"/>
        <end position="152"/>
    </location>
</feature>
<dbReference type="OrthoDB" id="5525797at2759"/>
<feature type="region of interest" description="Disordered" evidence="1">
    <location>
        <begin position="136"/>
        <end position="178"/>
    </location>
</feature>
<feature type="region of interest" description="Disordered" evidence="1">
    <location>
        <begin position="1"/>
        <end position="116"/>
    </location>
</feature>
<dbReference type="AlphaFoldDB" id="A0A9W8H6Q9"/>
<dbReference type="EMBL" id="JANBUL010000162">
    <property type="protein sequence ID" value="KAJ2779805.1"/>
    <property type="molecule type" value="Genomic_DNA"/>
</dbReference>
<protein>
    <submittedName>
        <fullName evidence="2">Uncharacterized protein</fullName>
    </submittedName>
</protein>
<comment type="caution">
    <text evidence="2">The sequence shown here is derived from an EMBL/GenBank/DDBJ whole genome shotgun (WGS) entry which is preliminary data.</text>
</comment>
<evidence type="ECO:0000256" key="1">
    <source>
        <dbReference type="SAM" id="MobiDB-lite"/>
    </source>
</evidence>
<accession>A0A9W8H6Q9</accession>
<organism evidence="2 3">
    <name type="scientific">Coemansia javaensis</name>
    <dbReference type="NCBI Taxonomy" id="2761396"/>
    <lineage>
        <taxon>Eukaryota</taxon>
        <taxon>Fungi</taxon>
        <taxon>Fungi incertae sedis</taxon>
        <taxon>Zoopagomycota</taxon>
        <taxon>Kickxellomycotina</taxon>
        <taxon>Kickxellomycetes</taxon>
        <taxon>Kickxellales</taxon>
        <taxon>Kickxellaceae</taxon>
        <taxon>Coemansia</taxon>
    </lineage>
</organism>
<name>A0A9W8H6Q9_9FUNG</name>
<dbReference type="Proteomes" id="UP001140217">
    <property type="component" value="Unassembled WGS sequence"/>
</dbReference>
<proteinExistence type="predicted"/>
<feature type="compositionally biased region" description="Basic and acidic residues" evidence="1">
    <location>
        <begin position="70"/>
        <end position="103"/>
    </location>
</feature>